<protein>
    <submittedName>
        <fullName evidence="1">Uncharacterized protein</fullName>
    </submittedName>
</protein>
<keyword evidence="2" id="KW-1185">Reference proteome</keyword>
<name>A0A8X6NZQ3_NEPPI</name>
<proteinExistence type="predicted"/>
<reference evidence="1" key="1">
    <citation type="submission" date="2020-08" db="EMBL/GenBank/DDBJ databases">
        <title>Multicomponent nature underlies the extraordinary mechanical properties of spider dragline silk.</title>
        <authorList>
            <person name="Kono N."/>
            <person name="Nakamura H."/>
            <person name="Mori M."/>
            <person name="Yoshida Y."/>
            <person name="Ohtoshi R."/>
            <person name="Malay A.D."/>
            <person name="Moran D.A.P."/>
            <person name="Tomita M."/>
            <person name="Numata K."/>
            <person name="Arakawa K."/>
        </authorList>
    </citation>
    <scope>NUCLEOTIDE SEQUENCE</scope>
</reference>
<organism evidence="1 2">
    <name type="scientific">Nephila pilipes</name>
    <name type="common">Giant wood spider</name>
    <name type="synonym">Nephila maculata</name>
    <dbReference type="NCBI Taxonomy" id="299642"/>
    <lineage>
        <taxon>Eukaryota</taxon>
        <taxon>Metazoa</taxon>
        <taxon>Ecdysozoa</taxon>
        <taxon>Arthropoda</taxon>
        <taxon>Chelicerata</taxon>
        <taxon>Arachnida</taxon>
        <taxon>Araneae</taxon>
        <taxon>Araneomorphae</taxon>
        <taxon>Entelegynae</taxon>
        <taxon>Araneoidea</taxon>
        <taxon>Nephilidae</taxon>
        <taxon>Nephila</taxon>
    </lineage>
</organism>
<evidence type="ECO:0000313" key="1">
    <source>
        <dbReference type="EMBL" id="GFT42045.1"/>
    </source>
</evidence>
<dbReference type="Proteomes" id="UP000887013">
    <property type="component" value="Unassembled WGS sequence"/>
</dbReference>
<gene>
    <name evidence="1" type="ORF">NPIL_612441</name>
</gene>
<comment type="caution">
    <text evidence="1">The sequence shown here is derived from an EMBL/GenBank/DDBJ whole genome shotgun (WGS) entry which is preliminary data.</text>
</comment>
<sequence>MLTIIDILKVPIIYLLETLAENITDRHKLFLMLFPDRHLTPKMHFTLHYTRIIRQFGPQRLWNSFVLIPHERHL</sequence>
<dbReference type="AlphaFoldDB" id="A0A8X6NZQ3"/>
<evidence type="ECO:0000313" key="2">
    <source>
        <dbReference type="Proteomes" id="UP000887013"/>
    </source>
</evidence>
<accession>A0A8X6NZQ3</accession>
<dbReference type="EMBL" id="BMAW01110201">
    <property type="protein sequence ID" value="GFT42045.1"/>
    <property type="molecule type" value="Genomic_DNA"/>
</dbReference>